<accession>A0A8J9VIE8</accession>
<dbReference type="EMBL" id="OV696696">
    <property type="protein sequence ID" value="CAH1240511.1"/>
    <property type="molecule type" value="Genomic_DNA"/>
</dbReference>
<organism evidence="2 3">
    <name type="scientific">Branchiostoma lanceolatum</name>
    <name type="common">Common lancelet</name>
    <name type="synonym">Amphioxus lanceolatum</name>
    <dbReference type="NCBI Taxonomy" id="7740"/>
    <lineage>
        <taxon>Eukaryota</taxon>
        <taxon>Metazoa</taxon>
        <taxon>Chordata</taxon>
        <taxon>Cephalochordata</taxon>
        <taxon>Leptocardii</taxon>
        <taxon>Amphioxiformes</taxon>
        <taxon>Branchiostomatidae</taxon>
        <taxon>Branchiostoma</taxon>
    </lineage>
</organism>
<dbReference type="Proteomes" id="UP000838412">
    <property type="component" value="Chromosome 11"/>
</dbReference>
<keyword evidence="3" id="KW-1185">Reference proteome</keyword>
<dbReference type="OrthoDB" id="10055367at2759"/>
<reference evidence="2" key="1">
    <citation type="submission" date="2022-01" db="EMBL/GenBank/DDBJ databases">
        <authorList>
            <person name="Braso-Vives M."/>
        </authorList>
    </citation>
    <scope>NUCLEOTIDE SEQUENCE</scope>
</reference>
<gene>
    <name evidence="2" type="primary">Hypp6048</name>
    <name evidence="2" type="ORF">BLAG_LOCUS4453</name>
</gene>
<feature type="region of interest" description="Disordered" evidence="1">
    <location>
        <begin position="51"/>
        <end position="72"/>
    </location>
</feature>
<dbReference type="AlphaFoldDB" id="A0A8J9VIE8"/>
<proteinExistence type="predicted"/>
<evidence type="ECO:0000256" key="1">
    <source>
        <dbReference type="SAM" id="MobiDB-lite"/>
    </source>
</evidence>
<sequence>MVRVGSDLWSLVEAIHKCTGSNPVEDATPGRTCQPGEEECPCQIANFRGRGMTTSEEGRGDVPRYSATENTT</sequence>
<protein>
    <submittedName>
        <fullName evidence="2">Hypp6048 protein</fullName>
    </submittedName>
</protein>
<name>A0A8J9VIE8_BRALA</name>
<evidence type="ECO:0000313" key="2">
    <source>
        <dbReference type="EMBL" id="CAH1240511.1"/>
    </source>
</evidence>
<evidence type="ECO:0000313" key="3">
    <source>
        <dbReference type="Proteomes" id="UP000838412"/>
    </source>
</evidence>